<dbReference type="Proteomes" id="UP000078542">
    <property type="component" value="Unassembled WGS sequence"/>
</dbReference>
<organism evidence="1 2">
    <name type="scientific">Cyphomyrmex costatus</name>
    <dbReference type="NCBI Taxonomy" id="456900"/>
    <lineage>
        <taxon>Eukaryota</taxon>
        <taxon>Metazoa</taxon>
        <taxon>Ecdysozoa</taxon>
        <taxon>Arthropoda</taxon>
        <taxon>Hexapoda</taxon>
        <taxon>Insecta</taxon>
        <taxon>Pterygota</taxon>
        <taxon>Neoptera</taxon>
        <taxon>Endopterygota</taxon>
        <taxon>Hymenoptera</taxon>
        <taxon>Apocrita</taxon>
        <taxon>Aculeata</taxon>
        <taxon>Formicoidea</taxon>
        <taxon>Formicidae</taxon>
        <taxon>Myrmicinae</taxon>
        <taxon>Cyphomyrmex</taxon>
    </lineage>
</organism>
<evidence type="ECO:0000313" key="1">
    <source>
        <dbReference type="EMBL" id="KYN04736.1"/>
    </source>
</evidence>
<dbReference type="AlphaFoldDB" id="A0A195CVN4"/>
<keyword evidence="2" id="KW-1185">Reference proteome</keyword>
<evidence type="ECO:0000313" key="2">
    <source>
        <dbReference type="Proteomes" id="UP000078542"/>
    </source>
</evidence>
<reference evidence="1 2" key="1">
    <citation type="submission" date="2016-03" db="EMBL/GenBank/DDBJ databases">
        <title>Cyphomyrmex costatus WGS genome.</title>
        <authorList>
            <person name="Nygaard S."/>
            <person name="Hu H."/>
            <person name="Boomsma J."/>
            <person name="Zhang G."/>
        </authorList>
    </citation>
    <scope>NUCLEOTIDE SEQUENCE [LARGE SCALE GENOMIC DNA]</scope>
    <source>
        <strain evidence="1">MS0001</strain>
        <tissue evidence="1">Whole body</tissue>
    </source>
</reference>
<dbReference type="STRING" id="456900.A0A195CVN4"/>
<dbReference type="EMBL" id="KQ977231">
    <property type="protein sequence ID" value="KYN04736.1"/>
    <property type="molecule type" value="Genomic_DNA"/>
</dbReference>
<accession>A0A195CVN4</accession>
<sequence length="69" mass="8095">MRRWRILNISQSRVSPHHETARATKRIFPFCLAEIDGDRLTILEYNSKKVFWPRNAQDIPTSVNSLEAL</sequence>
<proteinExistence type="predicted"/>
<protein>
    <submittedName>
        <fullName evidence="1">Uncharacterized protein</fullName>
    </submittedName>
</protein>
<gene>
    <name evidence="1" type="ORF">ALC62_04372</name>
</gene>
<name>A0A195CVN4_9HYME</name>